<feature type="transmembrane region" description="Helical" evidence="7">
    <location>
        <begin position="141"/>
        <end position="162"/>
    </location>
</feature>
<evidence type="ECO:0000256" key="3">
    <source>
        <dbReference type="ARBA" id="ARBA00022692"/>
    </source>
</evidence>
<feature type="transmembrane region" description="Helical" evidence="7">
    <location>
        <begin position="48"/>
        <end position="66"/>
    </location>
</feature>
<feature type="transmembrane region" description="Helical" evidence="7">
    <location>
        <begin position="522"/>
        <end position="540"/>
    </location>
</feature>
<evidence type="ECO:0000256" key="2">
    <source>
        <dbReference type="ARBA" id="ARBA00008335"/>
    </source>
</evidence>
<feature type="transmembrane region" description="Helical" evidence="7">
    <location>
        <begin position="244"/>
        <end position="264"/>
    </location>
</feature>
<dbReference type="VEuPathDB" id="FungiDB:CJJ07_000243"/>
<dbReference type="InterPro" id="IPR011701">
    <property type="entry name" value="MFS"/>
</dbReference>
<dbReference type="VEuPathDB" id="FungiDB:CJI96_0003957"/>
<dbReference type="InterPro" id="IPR036259">
    <property type="entry name" value="MFS_trans_sf"/>
</dbReference>
<feature type="transmembrane region" description="Helical" evidence="7">
    <location>
        <begin position="314"/>
        <end position="339"/>
    </location>
</feature>
<dbReference type="Pfam" id="PF07690">
    <property type="entry name" value="MFS_1"/>
    <property type="match status" value="1"/>
</dbReference>
<gene>
    <name evidence="9" type="ORF">QG37_01366</name>
</gene>
<evidence type="ECO:0000313" key="10">
    <source>
        <dbReference type="Proteomes" id="UP000037122"/>
    </source>
</evidence>
<feature type="transmembrane region" description="Helical" evidence="7">
    <location>
        <begin position="86"/>
        <end position="104"/>
    </location>
</feature>
<dbReference type="PANTHER" id="PTHR23501:SF78">
    <property type="entry name" value="MAJOR FACILITATOR SUPERFAMILY (MFS) PROFILE DOMAIN-CONTAINING PROTEIN-RELATED"/>
    <property type="match status" value="1"/>
</dbReference>
<feature type="transmembrane region" description="Helical" evidence="7">
    <location>
        <begin position="379"/>
        <end position="399"/>
    </location>
</feature>
<dbReference type="VEuPathDB" id="FungiDB:CJI97_005252"/>
<dbReference type="VEuPathDB" id="FungiDB:CJJ09_004185"/>
<protein>
    <recommendedName>
        <fullName evidence="8">Major facilitator superfamily (MFS) profile domain-containing protein</fullName>
    </recommendedName>
</protein>
<evidence type="ECO:0000256" key="1">
    <source>
        <dbReference type="ARBA" id="ARBA00004141"/>
    </source>
</evidence>
<feature type="transmembrane region" description="Helical" evidence="7">
    <location>
        <begin position="451"/>
        <end position="470"/>
    </location>
</feature>
<evidence type="ECO:0000256" key="7">
    <source>
        <dbReference type="SAM" id="Phobius"/>
    </source>
</evidence>
<feature type="transmembrane region" description="Helical" evidence="7">
    <location>
        <begin position="405"/>
        <end position="430"/>
    </location>
</feature>
<feature type="transmembrane region" description="Helical" evidence="7">
    <location>
        <begin position="174"/>
        <end position="196"/>
    </location>
</feature>
<keyword evidence="4 7" id="KW-1133">Transmembrane helix</keyword>
<feature type="transmembrane region" description="Helical" evidence="7">
    <location>
        <begin position="276"/>
        <end position="294"/>
    </location>
</feature>
<dbReference type="PANTHER" id="PTHR23501">
    <property type="entry name" value="MAJOR FACILITATOR SUPERFAMILY"/>
    <property type="match status" value="1"/>
</dbReference>
<dbReference type="Gene3D" id="1.20.1250.20">
    <property type="entry name" value="MFS general substrate transporter like domains"/>
    <property type="match status" value="2"/>
</dbReference>
<dbReference type="GO" id="GO:0005886">
    <property type="term" value="C:plasma membrane"/>
    <property type="evidence" value="ECO:0007669"/>
    <property type="project" value="TreeGrafter"/>
</dbReference>
<organism evidence="9 10">
    <name type="scientific">Candidozyma auris</name>
    <name type="common">Yeast</name>
    <name type="synonym">Candida auris</name>
    <dbReference type="NCBI Taxonomy" id="498019"/>
    <lineage>
        <taxon>Eukaryota</taxon>
        <taxon>Fungi</taxon>
        <taxon>Dikarya</taxon>
        <taxon>Ascomycota</taxon>
        <taxon>Saccharomycotina</taxon>
        <taxon>Pichiomycetes</taxon>
        <taxon>Metschnikowiaceae</taxon>
        <taxon>Candidozyma</taxon>
    </lineage>
</organism>
<evidence type="ECO:0000259" key="8">
    <source>
        <dbReference type="PROSITE" id="PS50850"/>
    </source>
</evidence>
<dbReference type="Proteomes" id="UP000037122">
    <property type="component" value="Unassembled WGS sequence"/>
</dbReference>
<dbReference type="SUPFAM" id="SSF103473">
    <property type="entry name" value="MFS general substrate transporter"/>
    <property type="match status" value="1"/>
</dbReference>
<feature type="coiled-coil region" evidence="6">
    <location>
        <begin position="3"/>
        <end position="30"/>
    </location>
</feature>
<keyword evidence="5 7" id="KW-0472">Membrane</keyword>
<comment type="subcellular location">
    <subcellularLocation>
        <location evidence="1">Membrane</location>
        <topology evidence="1">Multi-pass membrane protein</topology>
    </subcellularLocation>
</comment>
<dbReference type="GO" id="GO:0022857">
    <property type="term" value="F:transmembrane transporter activity"/>
    <property type="evidence" value="ECO:0007669"/>
    <property type="project" value="InterPro"/>
</dbReference>
<dbReference type="VEuPathDB" id="FungiDB:QG37_01366"/>
<dbReference type="PROSITE" id="PS50850">
    <property type="entry name" value="MFS"/>
    <property type="match status" value="1"/>
</dbReference>
<evidence type="ECO:0000256" key="6">
    <source>
        <dbReference type="SAM" id="Coils"/>
    </source>
</evidence>
<proteinExistence type="inferred from homology"/>
<dbReference type="AlphaFoldDB" id="A0A0L0P5A3"/>
<feature type="transmembrane region" description="Helical" evidence="7">
    <location>
        <begin position="208"/>
        <end position="224"/>
    </location>
</feature>
<keyword evidence="6" id="KW-0175">Coiled coil</keyword>
<evidence type="ECO:0000256" key="5">
    <source>
        <dbReference type="ARBA" id="ARBA00023136"/>
    </source>
</evidence>
<sequence>MSRLETSQQRHTLEDEAANAEAEKIPLKRELEDRLGNSHVNLLPKKKLIITLVVNAFCLFVCFLDQTSPTVALPEIAKDLGAENSINWAGTSSLLANCVCQVLFGRFADIFGRKNMLLGSLIMLLVSNMLCGFAQTGPQYYVFRAFAGIGVGGTQSMIMVILSDVVTLKQRGRFQGILGSAVGLGNAAGPLIMAAYVEHSTWRNFYRTIPPIMAVVIVFVFFIVEDRRKLAGPVLSTREKWKKIDYVGIFFSTAGLTLLLIPISGGGSTYAWDSDLVIAMFVVGGVCTIVFLIAEWKIPELPMIPIYVFKNLSLSFLLLSTFLYGIVHFGFLFIVSYYFQLVKGQDAMHSAYYLLPLVLMQAFMSIAAGNIISWSGHWIHILISGYLFWLTGCGMTLAWKESTSTGMIVGTLIVMGVGIGFIFQPTMVAVQANATMAQRAVVIGTRNVLRAFGGAMGVACATLIISNSLLNEINKEMGHLVVPRLFLTNLKSNIYTKADLTGLDDAQRNVVRHMYMKSIRNVFYFTVPLLAICLIILLFVKDKGLQCLDQQPEKKKENVSNDSSLSDRSLYTEQIGQAKEGVDQEKEKSNA</sequence>
<feature type="domain" description="Major facilitator superfamily (MFS) profile" evidence="8">
    <location>
        <begin position="51"/>
        <end position="545"/>
    </location>
</feature>
<dbReference type="VEuPathDB" id="FungiDB:B9J08_005168"/>
<reference evidence="10" key="1">
    <citation type="journal article" date="2015" name="BMC Genomics">
        <title>Draft genome of a commonly misdiagnosed multidrug resistant pathogen Candida auris.</title>
        <authorList>
            <person name="Chatterjee S."/>
            <person name="Alampalli S.V."/>
            <person name="Nageshan R.K."/>
            <person name="Chettiar S.T."/>
            <person name="Joshi S."/>
            <person name="Tatu U.S."/>
        </authorList>
    </citation>
    <scope>NUCLEOTIDE SEQUENCE [LARGE SCALE GENOMIC DNA]</scope>
    <source>
        <strain evidence="10">6684</strain>
    </source>
</reference>
<comment type="caution">
    <text evidence="9">The sequence shown here is derived from an EMBL/GenBank/DDBJ whole genome shotgun (WGS) entry which is preliminary data.</text>
</comment>
<name>A0A0L0P5A3_CANAR</name>
<evidence type="ECO:0000256" key="4">
    <source>
        <dbReference type="ARBA" id="ARBA00022989"/>
    </source>
</evidence>
<feature type="transmembrane region" description="Helical" evidence="7">
    <location>
        <begin position="116"/>
        <end position="135"/>
    </location>
</feature>
<comment type="similarity">
    <text evidence="2">Belongs to the major facilitator superfamily.</text>
</comment>
<keyword evidence="3 7" id="KW-0812">Transmembrane</keyword>
<accession>A0A0L0P5A3</accession>
<dbReference type="InterPro" id="IPR020846">
    <property type="entry name" value="MFS_dom"/>
</dbReference>
<evidence type="ECO:0000313" key="9">
    <source>
        <dbReference type="EMBL" id="KNE01538.1"/>
    </source>
</evidence>
<feature type="transmembrane region" description="Helical" evidence="7">
    <location>
        <begin position="351"/>
        <end position="372"/>
    </location>
</feature>
<dbReference type="EMBL" id="LGST01000009">
    <property type="protein sequence ID" value="KNE01538.1"/>
    <property type="molecule type" value="Genomic_DNA"/>
</dbReference>